<accession>A0A6J5PK05</accession>
<dbReference type="EMBL" id="LR797254">
    <property type="protein sequence ID" value="CAB4198052.1"/>
    <property type="molecule type" value="Genomic_DNA"/>
</dbReference>
<feature type="compositionally biased region" description="Polar residues" evidence="1">
    <location>
        <begin position="144"/>
        <end position="157"/>
    </location>
</feature>
<evidence type="ECO:0000256" key="1">
    <source>
        <dbReference type="SAM" id="MobiDB-lite"/>
    </source>
</evidence>
<proteinExistence type="predicted"/>
<dbReference type="EMBL" id="LR796844">
    <property type="protein sequence ID" value="CAB4169721.1"/>
    <property type="molecule type" value="Genomic_DNA"/>
</dbReference>
<evidence type="ECO:0000313" key="2">
    <source>
        <dbReference type="EMBL" id="CAB4169721.1"/>
    </source>
</evidence>
<protein>
    <submittedName>
        <fullName evidence="2">Uncharacterized protein</fullName>
    </submittedName>
</protein>
<name>A0A6J5PK05_9CAUD</name>
<organism evidence="2">
    <name type="scientific">uncultured Caudovirales phage</name>
    <dbReference type="NCBI Taxonomy" id="2100421"/>
    <lineage>
        <taxon>Viruses</taxon>
        <taxon>Duplodnaviria</taxon>
        <taxon>Heunggongvirae</taxon>
        <taxon>Uroviricota</taxon>
        <taxon>Caudoviricetes</taxon>
        <taxon>Peduoviridae</taxon>
        <taxon>Maltschvirus</taxon>
        <taxon>Maltschvirus maltsch</taxon>
    </lineage>
</organism>
<sequence>MSAQTWTYSGDPRSSVLDEVRFLVADTDTNDRQVADEEILYLIGKRASTYSVASGVCQAIAAKYARDVLKEVGDLKIEAQARQQHYNDLADRYASQAGEAGLSMYALSAPYAGGISQSDRDTQIADSDRVDPSFSVGGMDYPGTSRSGEQSSSAFMP</sequence>
<feature type="compositionally biased region" description="Basic and acidic residues" evidence="1">
    <location>
        <begin position="118"/>
        <end position="131"/>
    </location>
</feature>
<evidence type="ECO:0000313" key="3">
    <source>
        <dbReference type="EMBL" id="CAB4198052.1"/>
    </source>
</evidence>
<reference evidence="2" key="1">
    <citation type="submission" date="2020-05" db="EMBL/GenBank/DDBJ databases">
        <authorList>
            <person name="Chiriac C."/>
            <person name="Salcher M."/>
            <person name="Ghai R."/>
            <person name="Kavagutti S V."/>
        </authorList>
    </citation>
    <scope>NUCLEOTIDE SEQUENCE</scope>
</reference>
<feature type="region of interest" description="Disordered" evidence="1">
    <location>
        <begin position="116"/>
        <end position="157"/>
    </location>
</feature>
<gene>
    <name evidence="3" type="ORF">UFOVP1305_48</name>
    <name evidence="2" type="ORF">UFOVP896_86</name>
</gene>